<dbReference type="RefSeq" id="WP_033095277.1">
    <property type="nucleotide sequence ID" value="NZ_JQED01000053.1"/>
</dbReference>
<evidence type="ECO:0000256" key="2">
    <source>
        <dbReference type="SAM" id="SignalP"/>
    </source>
</evidence>
<keyword evidence="2" id="KW-0732">Signal</keyword>
<dbReference type="AlphaFoldDB" id="A0A099KDD0"/>
<gene>
    <name evidence="3" type="ORF">ND2E_4301</name>
</gene>
<dbReference type="PATRIC" id="fig|28229.4.peg.3661"/>
<protein>
    <recommendedName>
        <fullName evidence="5">Lipoprotein</fullName>
    </recommendedName>
</protein>
<organism evidence="3 4">
    <name type="scientific">Colwellia psychrerythraea</name>
    <name type="common">Vibrio psychroerythus</name>
    <dbReference type="NCBI Taxonomy" id="28229"/>
    <lineage>
        <taxon>Bacteria</taxon>
        <taxon>Pseudomonadati</taxon>
        <taxon>Pseudomonadota</taxon>
        <taxon>Gammaproteobacteria</taxon>
        <taxon>Alteromonadales</taxon>
        <taxon>Colwelliaceae</taxon>
        <taxon>Colwellia</taxon>
    </lineage>
</organism>
<evidence type="ECO:0000313" key="3">
    <source>
        <dbReference type="EMBL" id="KGJ87563.1"/>
    </source>
</evidence>
<evidence type="ECO:0000256" key="1">
    <source>
        <dbReference type="SAM" id="MobiDB-lite"/>
    </source>
</evidence>
<dbReference type="EMBL" id="JQED01000053">
    <property type="protein sequence ID" value="KGJ87563.1"/>
    <property type="molecule type" value="Genomic_DNA"/>
</dbReference>
<evidence type="ECO:0008006" key="5">
    <source>
        <dbReference type="Google" id="ProtNLM"/>
    </source>
</evidence>
<proteinExistence type="predicted"/>
<sequence precursor="true">MNLNNVFTVILLASALSACGSDSNTTPASSSTPTETAATTTTSTSTSAIASVNELGISAIPDSLKATYTTALKFDRLTSIDTPNGGVINILAQDEVTDNQIVRARNILQHYLTNYPGSVYGADKSAVANKIAASGAVLLLLNGVDDGTNAAAQLDGQPLYYGEMQVEGGNWYINQNYQHRDASYEEILHFVHDYGIGVDQNETFNGVLPAYQTEIRAAQVTALSGNLWAWSADQADWIAELTAENSLSQEYLASVIDTYYGLWGAFDSQYGMWGLYIAKTRADLATKDPEGAAIMNNKFFHPYLTYNARIDSSFTGDFSLKYNASLRYTNHAQYLKDITLTGKNASNVVINQFDNNITGNSAINTAIFSGPSSEYQVTVENGQVTVQDLQDNRDGLNVLIAIEKLKFSDVIMDSPSD</sequence>
<comment type="caution">
    <text evidence="3">The sequence shown here is derived from an EMBL/GenBank/DDBJ whole genome shotgun (WGS) entry which is preliminary data.</text>
</comment>
<name>A0A099KDD0_COLPS</name>
<dbReference type="Proteomes" id="UP000029843">
    <property type="component" value="Unassembled WGS sequence"/>
</dbReference>
<feature type="chain" id="PRO_5001957088" description="Lipoprotein" evidence="2">
    <location>
        <begin position="21"/>
        <end position="417"/>
    </location>
</feature>
<feature type="signal peptide" evidence="2">
    <location>
        <begin position="1"/>
        <end position="20"/>
    </location>
</feature>
<feature type="region of interest" description="Disordered" evidence="1">
    <location>
        <begin position="22"/>
        <end position="43"/>
    </location>
</feature>
<reference evidence="3 4" key="1">
    <citation type="submission" date="2014-08" db="EMBL/GenBank/DDBJ databases">
        <title>Genomic and Phenotypic Diversity of Colwellia psychrerythraea strains from Disparate Marine Basins.</title>
        <authorList>
            <person name="Techtmann S.M."/>
            <person name="Stelling S.C."/>
            <person name="Utturkar S.M."/>
            <person name="Alshibli N."/>
            <person name="Harris A."/>
            <person name="Brown S.D."/>
            <person name="Hazen T.C."/>
        </authorList>
    </citation>
    <scope>NUCLEOTIDE SEQUENCE [LARGE SCALE GENOMIC DNA]</scope>
    <source>
        <strain evidence="3 4">ND2E</strain>
    </source>
</reference>
<accession>A0A099KDD0</accession>
<dbReference type="OrthoDB" id="1490937at2"/>
<evidence type="ECO:0000313" key="4">
    <source>
        <dbReference type="Proteomes" id="UP000029843"/>
    </source>
</evidence>